<evidence type="ECO:0000313" key="3">
    <source>
        <dbReference type="Proteomes" id="UP000738431"/>
    </source>
</evidence>
<reference evidence="2 3" key="1">
    <citation type="submission" date="2021-08" db="EMBL/GenBank/DDBJ databases">
        <authorList>
            <person name="Zhang D."/>
            <person name="Zhang A."/>
            <person name="Wang L."/>
        </authorList>
    </citation>
    <scope>NUCLEOTIDE SEQUENCE [LARGE SCALE GENOMIC DNA]</scope>
    <source>
        <strain evidence="2 3">WL0086</strain>
    </source>
</reference>
<sequence>MNSTFRFLSTGFLFAALLLGFTARADANEALAPAENELPLHLAPFVVTGNDLTVTIHARSKSDRRYAEKFADAVMRVADDTLEDGYSPGRGLIILGDEGEPHPLWVFRKFLAMAEAGQLQPAVAERAPELQAYLTEWEEKLELDEADSELGLEFDLVVPALPFQLEGIGTAIYQVAWIHEFDVEQVEYAFHDLTVADLTQDRLSRFNWVYFLPPRNAFDQVIKVILPKVMEQEDMGFFTRTAVRGAMVVFKPLIRKAIEGLRKGMLFNTILQTRSPWSEDDNYALTEAYVSAIMPDMKFNDSRDATHARAMEAIDEQKRKNAEYAKDPFITPERLTDYDPADYAAFLGDYTDKDAEEPTHHFLQVDGTYQWNYRDEDPRLFYPAGPRLLVREDGKMTIEFLVDATTGELTGIEERWHRRRKTVPAGPEA</sequence>
<accession>A0ABZ1C355</accession>
<dbReference type="EMBL" id="CP139781">
    <property type="protein sequence ID" value="WRQ85643.1"/>
    <property type="molecule type" value="Genomic_DNA"/>
</dbReference>
<reference evidence="2 3" key="2">
    <citation type="submission" date="2023-12" db="EMBL/GenBank/DDBJ databases">
        <title>Description of an unclassified Opitutus bacterium of Verrucomicrobiota.</title>
        <authorList>
            <person name="Zhang D.-F."/>
        </authorList>
    </citation>
    <scope>NUCLEOTIDE SEQUENCE [LARGE SCALE GENOMIC DNA]</scope>
    <source>
        <strain evidence="2 3">WL0086</strain>
    </source>
</reference>
<gene>
    <name evidence="2" type="ORF">K1X11_012595</name>
</gene>
<feature type="signal peptide" evidence="1">
    <location>
        <begin position="1"/>
        <end position="27"/>
    </location>
</feature>
<evidence type="ECO:0000313" key="2">
    <source>
        <dbReference type="EMBL" id="WRQ85643.1"/>
    </source>
</evidence>
<protein>
    <submittedName>
        <fullName evidence="2">Uncharacterized protein</fullName>
    </submittedName>
</protein>
<proteinExistence type="predicted"/>
<dbReference type="RefSeq" id="WP_221032815.1">
    <property type="nucleotide sequence ID" value="NZ_CP139781.1"/>
</dbReference>
<organism evidence="2 3">
    <name type="scientific">Actomonas aquatica</name>
    <dbReference type="NCBI Taxonomy" id="2866162"/>
    <lineage>
        <taxon>Bacteria</taxon>
        <taxon>Pseudomonadati</taxon>
        <taxon>Verrucomicrobiota</taxon>
        <taxon>Opitutia</taxon>
        <taxon>Opitutales</taxon>
        <taxon>Opitutaceae</taxon>
        <taxon>Actomonas</taxon>
    </lineage>
</organism>
<evidence type="ECO:0000256" key="1">
    <source>
        <dbReference type="SAM" id="SignalP"/>
    </source>
</evidence>
<dbReference type="Proteomes" id="UP000738431">
    <property type="component" value="Chromosome"/>
</dbReference>
<name>A0ABZ1C355_9BACT</name>
<keyword evidence="3" id="KW-1185">Reference proteome</keyword>
<keyword evidence="1" id="KW-0732">Signal</keyword>
<feature type="chain" id="PRO_5046960238" evidence="1">
    <location>
        <begin position="28"/>
        <end position="429"/>
    </location>
</feature>